<evidence type="ECO:0000256" key="2">
    <source>
        <dbReference type="ARBA" id="ARBA00004236"/>
    </source>
</evidence>
<dbReference type="Pfam" id="PF03717">
    <property type="entry name" value="PBP_dimer"/>
    <property type="match status" value="1"/>
</dbReference>
<evidence type="ECO:0000256" key="6">
    <source>
        <dbReference type="ARBA" id="ARBA00022670"/>
    </source>
</evidence>
<keyword evidence="6" id="KW-0645">Protease</keyword>
<evidence type="ECO:0000256" key="7">
    <source>
        <dbReference type="ARBA" id="ARBA00022692"/>
    </source>
</evidence>
<proteinExistence type="predicted"/>
<evidence type="ECO:0000256" key="5">
    <source>
        <dbReference type="ARBA" id="ARBA00022645"/>
    </source>
</evidence>
<dbReference type="PANTHER" id="PTHR30627:SF2">
    <property type="entry name" value="PEPTIDOGLYCAN D,D-TRANSPEPTIDASE MRDA"/>
    <property type="match status" value="1"/>
</dbReference>
<keyword evidence="9" id="KW-0133">Cell shape</keyword>
<evidence type="ECO:0000256" key="1">
    <source>
        <dbReference type="ARBA" id="ARBA00004167"/>
    </source>
</evidence>
<feature type="domain" description="Penicillin-binding protein transpeptidase" evidence="15">
    <location>
        <begin position="257"/>
        <end position="581"/>
    </location>
</feature>
<dbReference type="InterPro" id="IPR017790">
    <property type="entry name" value="Penicillin-binding_protein_2"/>
</dbReference>
<keyword evidence="11 14" id="KW-1133">Transmembrane helix</keyword>
<evidence type="ECO:0000313" key="17">
    <source>
        <dbReference type="EMBL" id="CAA6815267.1"/>
    </source>
</evidence>
<evidence type="ECO:0000256" key="11">
    <source>
        <dbReference type="ARBA" id="ARBA00022989"/>
    </source>
</evidence>
<keyword evidence="12 14" id="KW-0472">Membrane</keyword>
<dbReference type="SUPFAM" id="SSF56519">
    <property type="entry name" value="Penicillin binding protein dimerisation domain"/>
    <property type="match status" value="1"/>
</dbReference>
<evidence type="ECO:0000256" key="14">
    <source>
        <dbReference type="SAM" id="Phobius"/>
    </source>
</evidence>
<sequence>MQDLYQDRQRVLQTAFVICAILLVFKCFQIQIWDKSYQQQHSYREAVTLYPSRGALKDRNGELMVYNLAMYDLKVTYNQVRKSNIDTLAFCKLLGITDSTFYKNLNKDFNDRRFSQRKPFNFLTQIPGDKFASIEERLYEFPGFKSQRKSVRGYPAHVGAHMLGYISEVSPAKIKKSNGLYQRGEYIGTSGLELSYEEQLRGIRGVEHVLKDKWGKRKGKYKEGAMDVSAVSGYDLITSIDLELQAYGEQLMQNKIGAIVAIEPSTGEILAMVSTPSYDPAILAVNRNRKDAFRALQRDSLIPLFNRALMAQYPPGSIFKTTLSAIGLQERILTPGRGMACGGGFVYGSLRIGCHGHGSINDVGNAIQYSCNKYYCQTFRELVNVYGFYYPEKGMDRLADHLHSWGLGARLGVDIPNEASGHVPTAAYYNKKHGKGMWKFSTAVSVGIGQGELLITPLQMANMAAIIANRGYYYIPHFAKEFEGDTTGTLDKFKKRHYTKVHPMHFEPVVNGMERVVTAGTGARSKIPDITMCGKTGTVENNKGKDHSTFIAFAPKDNPKIAIAVYVENGGYGSTYAAPISSLMIEKYMKRSIESPQRKSLEKRMLQADLIKREKPSYSATP</sequence>
<dbReference type="FunFam" id="3.40.710.10:FF:000024">
    <property type="entry name" value="Penicillin-binding protein 2"/>
    <property type="match status" value="1"/>
</dbReference>
<feature type="domain" description="Penicillin-binding protein dimerisation" evidence="16">
    <location>
        <begin position="49"/>
        <end position="218"/>
    </location>
</feature>
<evidence type="ECO:0000256" key="8">
    <source>
        <dbReference type="ARBA" id="ARBA00022801"/>
    </source>
</evidence>
<dbReference type="EMBL" id="CACVAQ010000226">
    <property type="protein sequence ID" value="CAA6815267.1"/>
    <property type="molecule type" value="Genomic_DNA"/>
</dbReference>
<evidence type="ECO:0000259" key="15">
    <source>
        <dbReference type="Pfam" id="PF00905"/>
    </source>
</evidence>
<name>A0A6S6TFQ4_9BACT</name>
<dbReference type="GO" id="GO:0071972">
    <property type="term" value="F:peptidoglycan L,D-transpeptidase activity"/>
    <property type="evidence" value="ECO:0007669"/>
    <property type="project" value="TreeGrafter"/>
</dbReference>
<keyword evidence="13" id="KW-0961">Cell wall biogenesis/degradation</keyword>
<dbReference type="Gene3D" id="3.30.1390.30">
    <property type="entry name" value="Penicillin-binding protein 2a, domain 3"/>
    <property type="match status" value="1"/>
</dbReference>
<feature type="transmembrane region" description="Helical" evidence="14">
    <location>
        <begin position="12"/>
        <end position="33"/>
    </location>
</feature>
<evidence type="ECO:0000259" key="16">
    <source>
        <dbReference type="Pfam" id="PF03717"/>
    </source>
</evidence>
<dbReference type="GO" id="GO:0006508">
    <property type="term" value="P:proteolysis"/>
    <property type="evidence" value="ECO:0007669"/>
    <property type="project" value="UniProtKB-KW"/>
</dbReference>
<dbReference type="InterPro" id="IPR005311">
    <property type="entry name" value="PBP_dimer"/>
</dbReference>
<dbReference type="InterPro" id="IPR036138">
    <property type="entry name" value="PBP_dimer_sf"/>
</dbReference>
<dbReference type="SUPFAM" id="SSF56601">
    <property type="entry name" value="beta-lactamase/transpeptidase-like"/>
    <property type="match status" value="1"/>
</dbReference>
<accession>A0A6S6TFQ4</accession>
<dbReference type="InterPro" id="IPR012338">
    <property type="entry name" value="Beta-lactam/transpept-like"/>
</dbReference>
<dbReference type="GO" id="GO:0071555">
    <property type="term" value="P:cell wall organization"/>
    <property type="evidence" value="ECO:0007669"/>
    <property type="project" value="UniProtKB-KW"/>
</dbReference>
<evidence type="ECO:0000256" key="9">
    <source>
        <dbReference type="ARBA" id="ARBA00022960"/>
    </source>
</evidence>
<dbReference type="Gene3D" id="3.40.710.10">
    <property type="entry name" value="DD-peptidase/beta-lactamase superfamily"/>
    <property type="match status" value="1"/>
</dbReference>
<dbReference type="AlphaFoldDB" id="A0A6S6TFQ4"/>
<dbReference type="GO" id="GO:0008360">
    <property type="term" value="P:regulation of cell shape"/>
    <property type="evidence" value="ECO:0007669"/>
    <property type="project" value="UniProtKB-KW"/>
</dbReference>
<protein>
    <submittedName>
        <fullName evidence="17">Penicillin-binding protein 2 (PBP-2)</fullName>
    </submittedName>
</protein>
<organism evidence="17">
    <name type="scientific">uncultured Aureispira sp</name>
    <dbReference type="NCBI Taxonomy" id="1331704"/>
    <lineage>
        <taxon>Bacteria</taxon>
        <taxon>Pseudomonadati</taxon>
        <taxon>Bacteroidota</taxon>
        <taxon>Saprospiria</taxon>
        <taxon>Saprospirales</taxon>
        <taxon>Saprospiraceae</taxon>
        <taxon>Aureispira</taxon>
        <taxon>environmental samples</taxon>
    </lineage>
</organism>
<evidence type="ECO:0000256" key="3">
    <source>
        <dbReference type="ARBA" id="ARBA00022475"/>
    </source>
</evidence>
<dbReference type="InterPro" id="IPR001460">
    <property type="entry name" value="PCN-bd_Tpept"/>
</dbReference>
<evidence type="ECO:0000256" key="13">
    <source>
        <dbReference type="ARBA" id="ARBA00023316"/>
    </source>
</evidence>
<evidence type="ECO:0000256" key="12">
    <source>
        <dbReference type="ARBA" id="ARBA00023136"/>
    </source>
</evidence>
<keyword evidence="10" id="KW-0573">Peptidoglycan synthesis</keyword>
<dbReference type="GO" id="GO:0009002">
    <property type="term" value="F:serine-type D-Ala-D-Ala carboxypeptidase activity"/>
    <property type="evidence" value="ECO:0007669"/>
    <property type="project" value="InterPro"/>
</dbReference>
<dbReference type="Pfam" id="PF00905">
    <property type="entry name" value="Transpeptidase"/>
    <property type="match status" value="1"/>
</dbReference>
<dbReference type="NCBIfam" id="TIGR03423">
    <property type="entry name" value="pbp2_mrdA"/>
    <property type="match status" value="1"/>
</dbReference>
<dbReference type="Gene3D" id="3.90.1310.10">
    <property type="entry name" value="Penicillin-binding protein 2a (Domain 2)"/>
    <property type="match status" value="1"/>
</dbReference>
<keyword evidence="5" id="KW-0121">Carboxypeptidase</keyword>
<evidence type="ECO:0000256" key="4">
    <source>
        <dbReference type="ARBA" id="ARBA00022519"/>
    </source>
</evidence>
<gene>
    <name evidence="17" type="ORF">HELGO_WM41759</name>
</gene>
<evidence type="ECO:0000256" key="10">
    <source>
        <dbReference type="ARBA" id="ARBA00022984"/>
    </source>
</evidence>
<comment type="subcellular location">
    <subcellularLocation>
        <location evidence="2">Cell membrane</location>
    </subcellularLocation>
    <subcellularLocation>
        <location evidence="1">Membrane</location>
        <topology evidence="1">Single-pass membrane protein</topology>
    </subcellularLocation>
</comment>
<keyword evidence="7 14" id="KW-0812">Transmembrane</keyword>
<keyword evidence="4" id="KW-0997">Cell inner membrane</keyword>
<dbReference type="GO" id="GO:0008658">
    <property type="term" value="F:penicillin binding"/>
    <property type="evidence" value="ECO:0007669"/>
    <property type="project" value="InterPro"/>
</dbReference>
<reference evidence="17" key="1">
    <citation type="submission" date="2020-01" db="EMBL/GenBank/DDBJ databases">
        <authorList>
            <person name="Meier V. D."/>
            <person name="Meier V D."/>
        </authorList>
    </citation>
    <scope>NUCLEOTIDE SEQUENCE</scope>
    <source>
        <strain evidence="17">HLG_WM_MAG_10</strain>
    </source>
</reference>
<keyword evidence="8" id="KW-0378">Hydrolase</keyword>
<keyword evidence="3" id="KW-1003">Cell membrane</keyword>
<dbReference type="PANTHER" id="PTHR30627">
    <property type="entry name" value="PEPTIDOGLYCAN D,D-TRANSPEPTIDASE"/>
    <property type="match status" value="1"/>
</dbReference>
<dbReference type="GO" id="GO:0009252">
    <property type="term" value="P:peptidoglycan biosynthetic process"/>
    <property type="evidence" value="ECO:0007669"/>
    <property type="project" value="UniProtKB-KW"/>
</dbReference>
<dbReference type="GO" id="GO:0005886">
    <property type="term" value="C:plasma membrane"/>
    <property type="evidence" value="ECO:0007669"/>
    <property type="project" value="UniProtKB-SubCell"/>
</dbReference>
<dbReference type="InterPro" id="IPR050515">
    <property type="entry name" value="Beta-lactam/transpept"/>
</dbReference>